<accession>A0A5P3VRI9</accession>
<organism evidence="1 2">
    <name type="scientific">Cupriavidus oxalaticus</name>
    <dbReference type="NCBI Taxonomy" id="96344"/>
    <lineage>
        <taxon>Bacteria</taxon>
        <taxon>Pseudomonadati</taxon>
        <taxon>Pseudomonadota</taxon>
        <taxon>Betaproteobacteria</taxon>
        <taxon>Burkholderiales</taxon>
        <taxon>Burkholderiaceae</taxon>
        <taxon>Cupriavidus</taxon>
    </lineage>
</organism>
<dbReference type="Proteomes" id="UP000325743">
    <property type="component" value="Plasmid unnamed1"/>
</dbReference>
<sequence length="95" mass="10692">MIADWLYLGMTLYKDEIGRCFSDEGHIAVLHPGTSKKNGFGLTSNRREQNVLVYGASLPIVIEYKDLNARKYRSTMLLIVRDSAYFAGSGWAENS</sequence>
<name>A0A5P3VRI9_9BURK</name>
<proteinExistence type="predicted"/>
<keyword evidence="1" id="KW-0614">Plasmid</keyword>
<gene>
    <name evidence="1" type="ORF">D2917_32610</name>
</gene>
<evidence type="ECO:0000313" key="2">
    <source>
        <dbReference type="Proteomes" id="UP000325743"/>
    </source>
</evidence>
<geneLocation type="plasmid" evidence="1">
    <name>unnamed1</name>
</geneLocation>
<reference evidence="1 2" key="1">
    <citation type="submission" date="2018-09" db="EMBL/GenBank/DDBJ databases">
        <title>Complete genome sequence of Cupriavidus oxalaticus T2, a bacterium capable of phenol tolerance and degradation.</title>
        <authorList>
            <person name="Yan J."/>
        </authorList>
    </citation>
    <scope>NUCLEOTIDE SEQUENCE [LARGE SCALE GENOMIC DNA]</scope>
    <source>
        <strain evidence="1 2">T2</strain>
        <plasmid evidence="1 2">unnamed1</plasmid>
    </source>
</reference>
<dbReference type="EMBL" id="CP032520">
    <property type="protein sequence ID" value="QEZ48994.1"/>
    <property type="molecule type" value="Genomic_DNA"/>
</dbReference>
<protein>
    <submittedName>
        <fullName evidence="1">Uncharacterized protein</fullName>
    </submittedName>
</protein>
<evidence type="ECO:0000313" key="1">
    <source>
        <dbReference type="EMBL" id="QEZ48994.1"/>
    </source>
</evidence>
<dbReference type="AlphaFoldDB" id="A0A5P3VRI9"/>